<dbReference type="GO" id="GO:0042834">
    <property type="term" value="F:peptidoglycan binding"/>
    <property type="evidence" value="ECO:0007669"/>
    <property type="project" value="InterPro"/>
</dbReference>
<keyword evidence="14" id="KW-1185">Reference proteome</keyword>
<dbReference type="Pfam" id="PF01551">
    <property type="entry name" value="Peptidase_M23"/>
    <property type="match status" value="1"/>
</dbReference>
<dbReference type="STRING" id="713585.THITH_09040"/>
<dbReference type="Proteomes" id="UP000005289">
    <property type="component" value="Chromosome"/>
</dbReference>
<dbReference type="HOGENOM" id="CLU_535205_0_0_6"/>
<dbReference type="GO" id="GO:0006508">
    <property type="term" value="P:proteolysis"/>
    <property type="evidence" value="ECO:0007669"/>
    <property type="project" value="UniProtKB-KW"/>
</dbReference>
<dbReference type="InterPro" id="IPR007340">
    <property type="entry name" value="LysM_Opacity-associatedA"/>
</dbReference>
<dbReference type="FunFam" id="2.70.70.10:FF:000002">
    <property type="entry name" value="Murein DD-endopeptidase MepM"/>
    <property type="match status" value="1"/>
</dbReference>
<evidence type="ECO:0000256" key="8">
    <source>
        <dbReference type="SAM" id="MobiDB-lite"/>
    </source>
</evidence>
<dbReference type="OrthoDB" id="9805070at2"/>
<dbReference type="CDD" id="cd12797">
    <property type="entry name" value="M23_peptidase"/>
    <property type="match status" value="1"/>
</dbReference>
<dbReference type="PANTHER" id="PTHR21666:SF292">
    <property type="entry name" value="MUREIN DD-ENDOPEPTIDASE MEPM"/>
    <property type="match status" value="1"/>
</dbReference>
<accession>W0DNC9</accession>
<proteinExistence type="predicted"/>
<protein>
    <submittedName>
        <fullName evidence="13">Peptidase M23</fullName>
    </submittedName>
</protein>
<evidence type="ECO:0000256" key="7">
    <source>
        <dbReference type="ARBA" id="ARBA00023049"/>
    </source>
</evidence>
<evidence type="ECO:0000259" key="10">
    <source>
        <dbReference type="Pfam" id="PF01551"/>
    </source>
</evidence>
<dbReference type="EMBL" id="CP007029">
    <property type="protein sequence ID" value="AHE98385.1"/>
    <property type="molecule type" value="Genomic_DNA"/>
</dbReference>
<keyword evidence="7" id="KW-0482">Metalloprotease</keyword>
<dbReference type="GO" id="GO:0030313">
    <property type="term" value="C:cell envelope"/>
    <property type="evidence" value="ECO:0007669"/>
    <property type="project" value="UniProtKB-SubCell"/>
</dbReference>
<dbReference type="RefSeq" id="WP_006747444.1">
    <property type="nucleotide sequence ID" value="NZ_CP007029.1"/>
</dbReference>
<evidence type="ECO:0000256" key="9">
    <source>
        <dbReference type="SAM" id="Phobius"/>
    </source>
</evidence>
<dbReference type="PANTHER" id="PTHR21666">
    <property type="entry name" value="PEPTIDASE-RELATED"/>
    <property type="match status" value="1"/>
</dbReference>
<dbReference type="Gene3D" id="2.70.70.10">
    <property type="entry name" value="Glucose Permease (Domain IIA)"/>
    <property type="match status" value="1"/>
</dbReference>
<evidence type="ECO:0000256" key="5">
    <source>
        <dbReference type="ARBA" id="ARBA00022801"/>
    </source>
</evidence>
<keyword evidence="4" id="KW-0479">Metal-binding</keyword>
<comment type="cofactor">
    <cofactor evidence="1">
        <name>Zn(2+)</name>
        <dbReference type="ChEBI" id="CHEBI:29105"/>
    </cofactor>
</comment>
<sequence>MPSTKAIISWVIFGGLGITAITASSFLPEDQLGITGTPGAASPGFARSADPAYARARDSASARGGADASSGDLAEALKHAAGVRLGIGELLDDAHAWEPLDWSDHAAAFEAWSVEQPGAATSYEPVELDLDPPPAQRTQWFRHTLRAGESLGALWNSAWDLQLTTLYGMLADSDSARILNLVHPGQEVEWRVDDNGELLHLRLWTDEALGHEWVRDDDGSFARGEVRNIREITHLVLSAEVRGNIEASLAARNELSPDAAEALGVLLDRHLPVRKQARTGDRFTLLLEQEMLVGDDTPYEIRLLAFEYRGKEVDISAARYTDGRFYTLDGESLLPPFDRKPFAGKHPVSSGFNLRRRHPVTGRTAPHPGTDFAMPIGTPILAPADGTVTRVDFHPYAGRYVEIEHGQGYSTRYLHLQRALVAKGDEVRRGERIALSGNSGRTTGPHLHYELHVDGRPVDVLRAELPSNETLADHELEQFQRMAAPMIAELRDAAPMRQIAMRPFAELGP</sequence>
<evidence type="ECO:0000256" key="3">
    <source>
        <dbReference type="ARBA" id="ARBA00022670"/>
    </source>
</evidence>
<keyword evidence="9" id="KW-0812">Transmembrane</keyword>
<dbReference type="GO" id="GO:0004222">
    <property type="term" value="F:metalloendopeptidase activity"/>
    <property type="evidence" value="ECO:0007669"/>
    <property type="project" value="TreeGrafter"/>
</dbReference>
<feature type="domain" description="M23ase beta-sheet core" evidence="10">
    <location>
        <begin position="366"/>
        <end position="459"/>
    </location>
</feature>
<dbReference type="Pfam" id="PF19425">
    <property type="entry name" value="Csd3_N2"/>
    <property type="match status" value="1"/>
</dbReference>
<gene>
    <name evidence="13" type="ORF">THITH_09040</name>
</gene>
<evidence type="ECO:0000256" key="6">
    <source>
        <dbReference type="ARBA" id="ARBA00022833"/>
    </source>
</evidence>
<organism evidence="13 14">
    <name type="scientific">Thioalkalivibrio paradoxus ARh 1</name>
    <dbReference type="NCBI Taxonomy" id="713585"/>
    <lineage>
        <taxon>Bacteria</taxon>
        <taxon>Pseudomonadati</taxon>
        <taxon>Pseudomonadota</taxon>
        <taxon>Gammaproteobacteria</taxon>
        <taxon>Chromatiales</taxon>
        <taxon>Ectothiorhodospiraceae</taxon>
        <taxon>Thioalkalivibrio</taxon>
    </lineage>
</organism>
<evidence type="ECO:0000256" key="2">
    <source>
        <dbReference type="ARBA" id="ARBA00004196"/>
    </source>
</evidence>
<feature type="domain" description="Opacity-associated protein A LysM-like" evidence="11">
    <location>
        <begin position="139"/>
        <end position="224"/>
    </location>
</feature>
<keyword evidence="9" id="KW-1133">Transmembrane helix</keyword>
<keyword evidence="5" id="KW-0378">Hydrolase</keyword>
<reference evidence="13 14" key="1">
    <citation type="submission" date="2013-12" db="EMBL/GenBank/DDBJ databases">
        <authorList>
            <consortium name="DOE Joint Genome Institute"/>
            <person name="Muyzer G."/>
            <person name="Huntemann M."/>
            <person name="Han J."/>
            <person name="Chen A."/>
            <person name="Kyrpides N."/>
            <person name="Mavromatis K."/>
            <person name="Markowitz V."/>
            <person name="Palaniappan K."/>
            <person name="Ivanova N."/>
            <person name="Schaumberg A."/>
            <person name="Pati A."/>
            <person name="Liolios K."/>
            <person name="Nordberg H.P."/>
            <person name="Cantor M.N."/>
            <person name="Hua S.X."/>
            <person name="Woyke T."/>
        </authorList>
    </citation>
    <scope>NUCLEOTIDE SEQUENCE [LARGE SCALE GENOMIC DNA]</scope>
    <source>
        <strain evidence="13 14">ARh 1</strain>
    </source>
</reference>
<evidence type="ECO:0000256" key="4">
    <source>
        <dbReference type="ARBA" id="ARBA00022723"/>
    </source>
</evidence>
<feature type="domain" description="Csd3-like second N-terminal" evidence="12">
    <location>
        <begin position="237"/>
        <end position="353"/>
    </location>
</feature>
<keyword evidence="9" id="KW-0472">Membrane</keyword>
<name>W0DNC9_9GAMM</name>
<feature type="transmembrane region" description="Helical" evidence="9">
    <location>
        <begin position="7"/>
        <end position="27"/>
    </location>
</feature>
<dbReference type="InterPro" id="IPR050570">
    <property type="entry name" value="Cell_wall_metabolism_enzyme"/>
</dbReference>
<evidence type="ECO:0000256" key="1">
    <source>
        <dbReference type="ARBA" id="ARBA00001947"/>
    </source>
</evidence>
<dbReference type="InterPro" id="IPR016047">
    <property type="entry name" value="M23ase_b-sheet_dom"/>
</dbReference>
<evidence type="ECO:0000259" key="11">
    <source>
        <dbReference type="Pfam" id="PF04225"/>
    </source>
</evidence>
<dbReference type="InterPro" id="IPR011055">
    <property type="entry name" value="Dup_hybrid_motif"/>
</dbReference>
<dbReference type="GO" id="GO:0046872">
    <property type="term" value="F:metal ion binding"/>
    <property type="evidence" value="ECO:0007669"/>
    <property type="project" value="UniProtKB-KW"/>
</dbReference>
<dbReference type="AlphaFoldDB" id="W0DNC9"/>
<keyword evidence="6" id="KW-0862">Zinc</keyword>
<keyword evidence="3" id="KW-0645">Protease</keyword>
<evidence type="ECO:0000259" key="12">
    <source>
        <dbReference type="Pfam" id="PF19425"/>
    </source>
</evidence>
<dbReference type="KEGG" id="tti:THITH_09040"/>
<evidence type="ECO:0000313" key="13">
    <source>
        <dbReference type="EMBL" id="AHE98385.1"/>
    </source>
</evidence>
<dbReference type="Gene3D" id="3.10.450.350">
    <property type="match status" value="2"/>
</dbReference>
<evidence type="ECO:0000313" key="14">
    <source>
        <dbReference type="Proteomes" id="UP000005289"/>
    </source>
</evidence>
<dbReference type="InterPro" id="IPR045834">
    <property type="entry name" value="Csd3_N2"/>
</dbReference>
<dbReference type="Pfam" id="PF04225">
    <property type="entry name" value="LysM_OapA"/>
    <property type="match status" value="1"/>
</dbReference>
<comment type="subcellular location">
    <subcellularLocation>
        <location evidence="2">Cell envelope</location>
    </subcellularLocation>
</comment>
<feature type="region of interest" description="Disordered" evidence="8">
    <location>
        <begin position="348"/>
        <end position="373"/>
    </location>
</feature>
<dbReference type="SUPFAM" id="SSF51261">
    <property type="entry name" value="Duplicated hybrid motif"/>
    <property type="match status" value="1"/>
</dbReference>